<organism evidence="3 4">
    <name type="scientific">Scophthalmus maximus</name>
    <name type="common">Turbot</name>
    <name type="synonym">Psetta maxima</name>
    <dbReference type="NCBI Taxonomy" id="52904"/>
    <lineage>
        <taxon>Eukaryota</taxon>
        <taxon>Metazoa</taxon>
        <taxon>Chordata</taxon>
        <taxon>Craniata</taxon>
        <taxon>Vertebrata</taxon>
        <taxon>Euteleostomi</taxon>
        <taxon>Actinopterygii</taxon>
        <taxon>Neopterygii</taxon>
        <taxon>Teleostei</taxon>
        <taxon>Neoteleostei</taxon>
        <taxon>Acanthomorphata</taxon>
        <taxon>Carangaria</taxon>
        <taxon>Pleuronectiformes</taxon>
        <taxon>Pleuronectoidei</taxon>
        <taxon>Scophthalmidae</taxon>
        <taxon>Scophthalmus</taxon>
    </lineage>
</organism>
<feature type="compositionally biased region" description="Basic and acidic residues" evidence="1">
    <location>
        <begin position="47"/>
        <end position="57"/>
    </location>
</feature>
<evidence type="ECO:0000256" key="2">
    <source>
        <dbReference type="SAM" id="Phobius"/>
    </source>
</evidence>
<dbReference type="Proteomes" id="UP000438429">
    <property type="component" value="Unassembled WGS sequence"/>
</dbReference>
<feature type="transmembrane region" description="Helical" evidence="2">
    <location>
        <begin position="130"/>
        <end position="150"/>
    </location>
</feature>
<protein>
    <submittedName>
        <fullName evidence="3">Uncharacterized protein</fullName>
    </submittedName>
</protein>
<accession>A0A6A4RQ19</accession>
<evidence type="ECO:0000256" key="1">
    <source>
        <dbReference type="SAM" id="MobiDB-lite"/>
    </source>
</evidence>
<reference evidence="3 4" key="1">
    <citation type="submission" date="2019-06" db="EMBL/GenBank/DDBJ databases">
        <title>Draft genomes of female and male turbot (Scophthalmus maximus).</title>
        <authorList>
            <person name="Xu H."/>
            <person name="Xu X.-W."/>
            <person name="Shao C."/>
            <person name="Chen S."/>
        </authorList>
    </citation>
    <scope>NUCLEOTIDE SEQUENCE [LARGE SCALE GENOMIC DNA]</scope>
    <source>
        <strain evidence="3">Ysfricsl-2016a</strain>
        <tissue evidence="3">Blood</tissue>
    </source>
</reference>
<evidence type="ECO:0000313" key="3">
    <source>
        <dbReference type="EMBL" id="KAF0021470.1"/>
    </source>
</evidence>
<dbReference type="EMBL" id="VEVO01007157">
    <property type="protein sequence ID" value="KAF0021470.1"/>
    <property type="molecule type" value="Genomic_DNA"/>
</dbReference>
<name>A0A6A4RQ19_SCOMX</name>
<proteinExistence type="predicted"/>
<gene>
    <name evidence="3" type="ORF">F2P81_026277</name>
</gene>
<comment type="caution">
    <text evidence="3">The sequence shown here is derived from an EMBL/GenBank/DDBJ whole genome shotgun (WGS) entry which is preliminary data.</text>
</comment>
<evidence type="ECO:0000313" key="4">
    <source>
        <dbReference type="Proteomes" id="UP000438429"/>
    </source>
</evidence>
<sequence>MLTCTRTSTHMRMCKGTCAHPLMGCSSVRGDLLAFSLEEVRIAAAHSDPKEDHHQDPQRTGNKSDPSFALSSPSFYPQPLPPSFPPALHLLYPLMPPLKPTSFASNFYKSSTYPPYGVQRKCFVVPYEALLARHPAVLLYMSFVLAFPLFD</sequence>
<keyword evidence="2" id="KW-1133">Transmembrane helix</keyword>
<dbReference type="AlphaFoldDB" id="A0A6A4RQ19"/>
<keyword evidence="2" id="KW-0812">Transmembrane</keyword>
<keyword evidence="2" id="KW-0472">Membrane</keyword>
<feature type="region of interest" description="Disordered" evidence="1">
    <location>
        <begin position="46"/>
        <end position="70"/>
    </location>
</feature>